<feature type="transmembrane region" description="Helical" evidence="1">
    <location>
        <begin position="9"/>
        <end position="31"/>
    </location>
</feature>
<dbReference type="Proteomes" id="UP000013988">
    <property type="component" value="Unassembled WGS sequence"/>
</dbReference>
<evidence type="ECO:0000313" key="4">
    <source>
        <dbReference type="Proteomes" id="UP000013988"/>
    </source>
</evidence>
<keyword evidence="1" id="KW-0812">Transmembrane</keyword>
<evidence type="ECO:0000259" key="2">
    <source>
        <dbReference type="Pfam" id="PF21537"/>
    </source>
</evidence>
<dbReference type="EMBL" id="ASRV01000064">
    <property type="protein sequence ID" value="EOR27256.1"/>
    <property type="molecule type" value="Genomic_DNA"/>
</dbReference>
<gene>
    <name evidence="3" type="ORF">A500_05556</name>
</gene>
<accession>R9CJ92</accession>
<dbReference type="OrthoDB" id="9770408at2"/>
<evidence type="ECO:0000313" key="3">
    <source>
        <dbReference type="EMBL" id="EOR27256.1"/>
    </source>
</evidence>
<sequence length="217" mass="25262">MKKFNVDEFIWLLILILLTTFIGYLLFSGYIYRFLSAKTAKNLWIALIILPILILAQIYKVISFNSRKDSSISYLPIILTLTIGVFISLNDFIIQESMNINVYSFKNKIADEALEISYENHHIIEEIDEGGEEFLGKYIIFTGFVHRHNNEQKFLLAREEMNCCVADSVIIGLKSISKDNFNDGQWIKVLGKIEYDGEYYLNIIEYIKVNPPNNQYF</sequence>
<dbReference type="PANTHER" id="PTHR40047">
    <property type="entry name" value="UPF0703 PROTEIN YCGQ"/>
    <property type="match status" value="1"/>
</dbReference>
<evidence type="ECO:0000256" key="1">
    <source>
        <dbReference type="SAM" id="Phobius"/>
    </source>
</evidence>
<name>R9CJ92_9CLOT</name>
<feature type="transmembrane region" description="Helical" evidence="1">
    <location>
        <begin position="43"/>
        <end position="62"/>
    </location>
</feature>
<dbReference type="PANTHER" id="PTHR40047:SF1">
    <property type="entry name" value="UPF0703 PROTEIN YCGQ"/>
    <property type="match status" value="1"/>
</dbReference>
<feature type="transmembrane region" description="Helical" evidence="1">
    <location>
        <begin position="74"/>
        <end position="94"/>
    </location>
</feature>
<reference evidence="3 4" key="1">
    <citation type="submission" date="2013-03" db="EMBL/GenBank/DDBJ databases">
        <title>Whole genome shotgun sequencing of Clostridium sartagoforme AAU1.</title>
        <authorList>
            <person name="Joshi C.G."/>
            <person name="Duggirala S.M."/>
            <person name="Nathani N.M."/>
            <person name="Bhatt V.D."/>
            <person name="Patel A.K."/>
            <person name="Pandya P.R."/>
            <person name="KaPatel J.A."/>
        </authorList>
    </citation>
    <scope>NUCLEOTIDE SEQUENCE [LARGE SCALE GENOMIC DNA]</scope>
    <source>
        <strain evidence="3 4">AAU1</strain>
    </source>
</reference>
<dbReference type="PATRIC" id="fig|1202534.3.peg.1115"/>
<dbReference type="InterPro" id="IPR052955">
    <property type="entry name" value="UPF0703_membrane_permease"/>
</dbReference>
<keyword evidence="1" id="KW-0472">Membrane</keyword>
<dbReference type="AlphaFoldDB" id="R9CJ92"/>
<keyword evidence="4" id="KW-1185">Reference proteome</keyword>
<comment type="caution">
    <text evidence="3">The sequence shown here is derived from an EMBL/GenBank/DDBJ whole genome shotgun (WGS) entry which is preliminary data.</text>
</comment>
<proteinExistence type="predicted"/>
<protein>
    <submittedName>
        <fullName evidence="3">Membrane-spanning protein</fullName>
    </submittedName>
</protein>
<dbReference type="Pfam" id="PF21537">
    <property type="entry name" value="DUF1980_C"/>
    <property type="match status" value="1"/>
</dbReference>
<keyword evidence="1" id="KW-1133">Transmembrane helix</keyword>
<dbReference type="RefSeq" id="WP_016206547.1">
    <property type="nucleotide sequence ID" value="NZ_ASRV01000064.1"/>
</dbReference>
<feature type="domain" description="DUF1980" evidence="2">
    <location>
        <begin position="108"/>
        <end position="216"/>
    </location>
</feature>
<organism evidence="3 4">
    <name type="scientific">Clostridium sartagoforme AAU1</name>
    <dbReference type="NCBI Taxonomy" id="1202534"/>
    <lineage>
        <taxon>Bacteria</taxon>
        <taxon>Bacillati</taxon>
        <taxon>Bacillota</taxon>
        <taxon>Clostridia</taxon>
        <taxon>Eubacteriales</taxon>
        <taxon>Clostridiaceae</taxon>
        <taxon>Clostridium</taxon>
    </lineage>
</organism>
<dbReference type="InterPro" id="IPR048447">
    <property type="entry name" value="DUF1980_C"/>
</dbReference>